<keyword evidence="2" id="KW-1185">Reference proteome</keyword>
<reference evidence="1 2" key="1">
    <citation type="journal article" date="2019" name="Environ. Microbiol.">
        <title>Species interactions and distinct microbial communities in high Arctic permafrost affected cryosols are associated with the CH4 and CO2 gas fluxes.</title>
        <authorList>
            <person name="Altshuler I."/>
            <person name="Hamel J."/>
            <person name="Turney S."/>
            <person name="Magnuson E."/>
            <person name="Levesque R."/>
            <person name="Greer C."/>
            <person name="Whyte L.G."/>
        </authorList>
    </citation>
    <scope>NUCLEOTIDE SEQUENCE [LARGE SCALE GENOMIC DNA]</scope>
    <source>
        <strain evidence="1 2">42</strain>
    </source>
</reference>
<proteinExistence type="predicted"/>
<dbReference type="Proteomes" id="UP000319700">
    <property type="component" value="Unassembled WGS sequence"/>
</dbReference>
<gene>
    <name evidence="1" type="ORF">EAH81_17590</name>
</gene>
<name>A0A502EJ56_9FLAO</name>
<sequence>MPAKYIKEVLADKQNISEVEIISEFMLSFSLKSSSKKYTIYTPMSSEYLVSSDVVTKAIEKGANLVICEPWCQITGEGYKTAENGQKISVYPLKTFIRKIMKNEEL</sequence>
<evidence type="ECO:0000313" key="2">
    <source>
        <dbReference type="Proteomes" id="UP000319700"/>
    </source>
</evidence>
<dbReference type="AlphaFoldDB" id="A0A502EJ56"/>
<dbReference type="EMBL" id="RCZH01000012">
    <property type="protein sequence ID" value="TPG37745.1"/>
    <property type="molecule type" value="Genomic_DNA"/>
</dbReference>
<comment type="caution">
    <text evidence="1">The sequence shown here is derived from an EMBL/GenBank/DDBJ whole genome shotgun (WGS) entry which is preliminary data.</text>
</comment>
<protein>
    <submittedName>
        <fullName evidence="1">Uncharacterized protein</fullName>
    </submittedName>
</protein>
<dbReference type="RefSeq" id="WP_140509422.1">
    <property type="nucleotide sequence ID" value="NZ_RCZH01000012.1"/>
</dbReference>
<accession>A0A502EJ56</accession>
<organism evidence="1 2">
    <name type="scientific">Flavobacterium pectinovorum</name>
    <dbReference type="NCBI Taxonomy" id="29533"/>
    <lineage>
        <taxon>Bacteria</taxon>
        <taxon>Pseudomonadati</taxon>
        <taxon>Bacteroidota</taxon>
        <taxon>Flavobacteriia</taxon>
        <taxon>Flavobacteriales</taxon>
        <taxon>Flavobacteriaceae</taxon>
        <taxon>Flavobacterium</taxon>
    </lineage>
</organism>
<evidence type="ECO:0000313" key="1">
    <source>
        <dbReference type="EMBL" id="TPG37745.1"/>
    </source>
</evidence>